<dbReference type="Pfam" id="PF09339">
    <property type="entry name" value="HTH_IclR"/>
    <property type="match status" value="1"/>
</dbReference>
<dbReference type="InterPro" id="IPR029016">
    <property type="entry name" value="GAF-like_dom_sf"/>
</dbReference>
<keyword evidence="3" id="KW-0804">Transcription</keyword>
<dbReference type="Pfam" id="PF01614">
    <property type="entry name" value="IclR_C"/>
    <property type="match status" value="1"/>
</dbReference>
<evidence type="ECO:0000259" key="5">
    <source>
        <dbReference type="PROSITE" id="PS51077"/>
    </source>
</evidence>
<comment type="caution">
    <text evidence="7">The sequence shown here is derived from an EMBL/GenBank/DDBJ whole genome shotgun (WGS) entry which is preliminary data.</text>
</comment>
<dbReference type="SUPFAM" id="SSF46785">
    <property type="entry name" value="Winged helix' DNA-binding domain"/>
    <property type="match status" value="1"/>
</dbReference>
<dbReference type="InterPro" id="IPR014757">
    <property type="entry name" value="Tscrpt_reg_IclR_C"/>
</dbReference>
<feature type="domain" description="IclR-ED" evidence="6">
    <location>
        <begin position="79"/>
        <end position="260"/>
    </location>
</feature>
<protein>
    <submittedName>
        <fullName evidence="7">IclR family transcriptional regulator</fullName>
    </submittedName>
</protein>
<feature type="domain" description="HTH iclR-type" evidence="5">
    <location>
        <begin position="16"/>
        <end position="75"/>
    </location>
</feature>
<dbReference type="Gene3D" id="1.10.10.10">
    <property type="entry name" value="Winged helix-like DNA-binding domain superfamily/Winged helix DNA-binding domain"/>
    <property type="match status" value="1"/>
</dbReference>
<dbReference type="AlphaFoldDB" id="A0A7X6KU02"/>
<evidence type="ECO:0000256" key="2">
    <source>
        <dbReference type="ARBA" id="ARBA00023125"/>
    </source>
</evidence>
<reference evidence="7 8" key="1">
    <citation type="submission" date="2020-04" db="EMBL/GenBank/DDBJ databases">
        <title>MicrobeNet Type strains.</title>
        <authorList>
            <person name="Nicholson A.C."/>
        </authorList>
    </citation>
    <scope>NUCLEOTIDE SEQUENCE [LARGE SCALE GENOMIC DNA]</scope>
    <source>
        <strain evidence="7 8">ATCC BAA-788</strain>
    </source>
</reference>
<dbReference type="InterPro" id="IPR036390">
    <property type="entry name" value="WH_DNA-bd_sf"/>
</dbReference>
<evidence type="ECO:0000256" key="1">
    <source>
        <dbReference type="ARBA" id="ARBA00023015"/>
    </source>
</evidence>
<dbReference type="GO" id="GO:0003700">
    <property type="term" value="F:DNA-binding transcription factor activity"/>
    <property type="evidence" value="ECO:0007669"/>
    <property type="project" value="TreeGrafter"/>
</dbReference>
<dbReference type="SMART" id="SM00346">
    <property type="entry name" value="HTH_ICLR"/>
    <property type="match status" value="1"/>
</dbReference>
<evidence type="ECO:0000256" key="4">
    <source>
        <dbReference type="SAM" id="MobiDB-lite"/>
    </source>
</evidence>
<evidence type="ECO:0000256" key="3">
    <source>
        <dbReference type="ARBA" id="ARBA00023163"/>
    </source>
</evidence>
<dbReference type="EMBL" id="JAAXOX010000002">
    <property type="protein sequence ID" value="NKY22272.1"/>
    <property type="molecule type" value="Genomic_DNA"/>
</dbReference>
<dbReference type="GO" id="GO:0003677">
    <property type="term" value="F:DNA binding"/>
    <property type="evidence" value="ECO:0007669"/>
    <property type="project" value="UniProtKB-KW"/>
</dbReference>
<proteinExistence type="predicted"/>
<evidence type="ECO:0000313" key="8">
    <source>
        <dbReference type="Proteomes" id="UP000581206"/>
    </source>
</evidence>
<dbReference type="InterPro" id="IPR036388">
    <property type="entry name" value="WH-like_DNA-bd_sf"/>
</dbReference>
<keyword evidence="2" id="KW-0238">DNA-binding</keyword>
<dbReference type="PANTHER" id="PTHR30136:SF24">
    <property type="entry name" value="HTH-TYPE TRANSCRIPTIONAL REPRESSOR ALLR"/>
    <property type="match status" value="1"/>
</dbReference>
<dbReference type="GO" id="GO:0045892">
    <property type="term" value="P:negative regulation of DNA-templated transcription"/>
    <property type="evidence" value="ECO:0007669"/>
    <property type="project" value="TreeGrafter"/>
</dbReference>
<dbReference type="InterPro" id="IPR050707">
    <property type="entry name" value="HTH_MetabolicPath_Reg"/>
</dbReference>
<dbReference type="InterPro" id="IPR005471">
    <property type="entry name" value="Tscrpt_reg_IclR_N"/>
</dbReference>
<dbReference type="PROSITE" id="PS51078">
    <property type="entry name" value="ICLR_ED"/>
    <property type="match status" value="1"/>
</dbReference>
<evidence type="ECO:0000259" key="6">
    <source>
        <dbReference type="PROSITE" id="PS51078"/>
    </source>
</evidence>
<dbReference type="PROSITE" id="PS51077">
    <property type="entry name" value="HTH_ICLR"/>
    <property type="match status" value="1"/>
</dbReference>
<keyword evidence="8" id="KW-1185">Reference proteome</keyword>
<name>A0A7X6KU02_9CELL</name>
<dbReference type="RefSeq" id="WP_168629372.1">
    <property type="nucleotide sequence ID" value="NZ_BONL01000027.1"/>
</dbReference>
<sequence length="265" mass="28804">MVRKAEVEERRGTPVIEAVDRALLALTMLGERDSVGVSDVAQELGVSVSTAHRLLTTLSRRGFAEQDERRRYRGPRAPVAPRPAPEPRSLGEVIRAIRPFLADIHEVTGETVHLSLLRRNRTTFVDGIESDRPGRVALRVGATLPAHVTSGGKAILAKMSLEELNTLYPHGVEPWGQSGAGTLDGLWHELGRVRRRGYAVNTEESEEGVAAVGAALGPVGGGAFAISLALPSPRSSRERMERDGLLLRTSAARARRAVTLRRVRR</sequence>
<dbReference type="Gene3D" id="3.30.450.40">
    <property type="match status" value="1"/>
</dbReference>
<gene>
    <name evidence="7" type="ORF">HGA03_06285</name>
</gene>
<dbReference type="PANTHER" id="PTHR30136">
    <property type="entry name" value="HELIX-TURN-HELIX TRANSCRIPTIONAL REGULATOR, ICLR FAMILY"/>
    <property type="match status" value="1"/>
</dbReference>
<evidence type="ECO:0000313" key="7">
    <source>
        <dbReference type="EMBL" id="NKY22272.1"/>
    </source>
</evidence>
<accession>A0A7X6KU02</accession>
<organism evidence="7 8">
    <name type="scientific">Cellulomonas denverensis</name>
    <dbReference type="NCBI Taxonomy" id="264297"/>
    <lineage>
        <taxon>Bacteria</taxon>
        <taxon>Bacillati</taxon>
        <taxon>Actinomycetota</taxon>
        <taxon>Actinomycetes</taxon>
        <taxon>Micrococcales</taxon>
        <taxon>Cellulomonadaceae</taxon>
        <taxon>Cellulomonas</taxon>
    </lineage>
</organism>
<keyword evidence="1" id="KW-0805">Transcription regulation</keyword>
<dbReference type="Proteomes" id="UP000581206">
    <property type="component" value="Unassembled WGS sequence"/>
</dbReference>
<dbReference type="SUPFAM" id="SSF55781">
    <property type="entry name" value="GAF domain-like"/>
    <property type="match status" value="1"/>
</dbReference>
<feature type="region of interest" description="Disordered" evidence="4">
    <location>
        <begin position="65"/>
        <end position="87"/>
    </location>
</feature>